<gene>
    <name evidence="2" type="ORF">D9Q98_002074</name>
</gene>
<reference evidence="2" key="1">
    <citation type="journal article" date="2019" name="Plant J.">
        <title>Chlorella vulgaris genome assembly and annotation reveals the molecular basis for metabolic acclimation to high light conditions.</title>
        <authorList>
            <person name="Cecchin M."/>
            <person name="Marcolungo L."/>
            <person name="Rossato M."/>
            <person name="Girolomoni L."/>
            <person name="Cosentino E."/>
            <person name="Cuine S."/>
            <person name="Li-Beisson Y."/>
            <person name="Delledonne M."/>
            <person name="Ballottari M."/>
        </authorList>
    </citation>
    <scope>NUCLEOTIDE SEQUENCE</scope>
    <source>
        <strain evidence="2">211/11P</strain>
    </source>
</reference>
<name>A0A9D4TVU8_CHLVU</name>
<evidence type="ECO:0000313" key="3">
    <source>
        <dbReference type="Proteomes" id="UP001055712"/>
    </source>
</evidence>
<dbReference type="AlphaFoldDB" id="A0A9D4TVU8"/>
<sequence>MASSAIVASGVSRAAACATSRTSGSRPAAALRPATAALRHPLQQRSQQPARGALQQARAIELLMLADLDIDWSDTDTQIGALGAVLGLGLGIGAPMFYASRDDRDEARLEELRALNRATKEETGEYMSQDEINEIRPARWTDRREFVDND</sequence>
<keyword evidence="1" id="KW-0472">Membrane</keyword>
<organism evidence="2 3">
    <name type="scientific">Chlorella vulgaris</name>
    <name type="common">Green alga</name>
    <dbReference type="NCBI Taxonomy" id="3077"/>
    <lineage>
        <taxon>Eukaryota</taxon>
        <taxon>Viridiplantae</taxon>
        <taxon>Chlorophyta</taxon>
        <taxon>core chlorophytes</taxon>
        <taxon>Trebouxiophyceae</taxon>
        <taxon>Chlorellales</taxon>
        <taxon>Chlorellaceae</taxon>
        <taxon>Chlorella clade</taxon>
        <taxon>Chlorella</taxon>
    </lineage>
</organism>
<comment type="caution">
    <text evidence="2">The sequence shown here is derived from an EMBL/GenBank/DDBJ whole genome shotgun (WGS) entry which is preliminary data.</text>
</comment>
<dbReference type="EMBL" id="SIDB01000002">
    <property type="protein sequence ID" value="KAI3436017.1"/>
    <property type="molecule type" value="Genomic_DNA"/>
</dbReference>
<protein>
    <submittedName>
        <fullName evidence="2">Uncharacterized protein</fullName>
    </submittedName>
</protein>
<proteinExistence type="predicted"/>
<dbReference type="Proteomes" id="UP001055712">
    <property type="component" value="Unassembled WGS sequence"/>
</dbReference>
<accession>A0A9D4TVU8</accession>
<reference evidence="2" key="2">
    <citation type="submission" date="2020-11" db="EMBL/GenBank/DDBJ databases">
        <authorList>
            <person name="Cecchin M."/>
            <person name="Marcolungo L."/>
            <person name="Rossato M."/>
            <person name="Girolomoni L."/>
            <person name="Cosentino E."/>
            <person name="Cuine S."/>
            <person name="Li-Beisson Y."/>
            <person name="Delledonne M."/>
            <person name="Ballottari M."/>
        </authorList>
    </citation>
    <scope>NUCLEOTIDE SEQUENCE</scope>
    <source>
        <strain evidence="2">211/11P</strain>
        <tissue evidence="2">Whole cell</tissue>
    </source>
</reference>
<keyword evidence="1" id="KW-1133">Transmembrane helix</keyword>
<evidence type="ECO:0000313" key="2">
    <source>
        <dbReference type="EMBL" id="KAI3436017.1"/>
    </source>
</evidence>
<feature type="transmembrane region" description="Helical" evidence="1">
    <location>
        <begin position="79"/>
        <end position="99"/>
    </location>
</feature>
<keyword evidence="3" id="KW-1185">Reference proteome</keyword>
<evidence type="ECO:0000256" key="1">
    <source>
        <dbReference type="SAM" id="Phobius"/>
    </source>
</evidence>
<dbReference type="OrthoDB" id="497979at2759"/>
<keyword evidence="1" id="KW-0812">Transmembrane</keyword>